<dbReference type="PANTHER" id="PTHR11319:SF35">
    <property type="entry name" value="OUTER MEMBRANE PROTEIN PMPC-RELATED"/>
    <property type="match status" value="1"/>
</dbReference>
<feature type="transmembrane region" description="Helical" evidence="8">
    <location>
        <begin position="2439"/>
        <end position="2460"/>
    </location>
</feature>
<reference evidence="10" key="1">
    <citation type="submission" date="2021-01" db="EMBL/GenBank/DDBJ databases">
        <authorList>
            <consortium name="Genoscope - CEA"/>
            <person name="William W."/>
        </authorList>
    </citation>
    <scope>NUCLEOTIDE SEQUENCE</scope>
</reference>
<evidence type="ECO:0000256" key="8">
    <source>
        <dbReference type="SAM" id="Phobius"/>
    </source>
</evidence>
<comment type="subcellular location">
    <subcellularLocation>
        <location evidence="1">Cell envelope</location>
    </subcellularLocation>
    <subcellularLocation>
        <location evidence="2">Cell outer membrane</location>
    </subcellularLocation>
    <subcellularLocation>
        <location evidence="3">Secreted</location>
    </subcellularLocation>
</comment>
<feature type="transmembrane region" description="Helical" evidence="8">
    <location>
        <begin position="2487"/>
        <end position="2512"/>
    </location>
</feature>
<keyword evidence="6 8" id="KW-0472">Membrane</keyword>
<dbReference type="InterPro" id="IPR006212">
    <property type="entry name" value="Furin_repeat"/>
</dbReference>
<evidence type="ECO:0000256" key="5">
    <source>
        <dbReference type="ARBA" id="ARBA00022729"/>
    </source>
</evidence>
<dbReference type="CDD" id="cd00064">
    <property type="entry name" value="FU"/>
    <property type="match status" value="1"/>
</dbReference>
<dbReference type="NCBIfam" id="TIGR01376">
    <property type="entry name" value="POMP_repeat"/>
    <property type="match status" value="1"/>
</dbReference>
<feature type="transmembrane region" description="Helical" evidence="8">
    <location>
        <begin position="2377"/>
        <end position="2398"/>
    </location>
</feature>
<name>A0A8S1KVB8_9CILI</name>
<dbReference type="Proteomes" id="UP000692954">
    <property type="component" value="Unassembled WGS sequence"/>
</dbReference>
<sequence length="2827" mass="331810">MIQIYLLLFIFQFEPTTQYYIISMNADYQLYTKVLQINQNDYTTASYFSYGIWSRYTPLGQNNQVGAIGIFDSSCFHIHNVIGQSSRLLNFLFFDCLEYPKKKIKRKIFFKASNDKWKNFQANIDNFSYEFVWHYFEITSWPYEQKLQFILTQGRKTILNELIDESIPYSDLDLLFTVGGGLYIDEYQNIPEIKEGSKFSFFPGKIYIYPFSQGRNKGMNEYLKILDYINSFKCICTYNMINRLPDQDLEFLQSQIFTSQYPNCNNFALNAWIKITNIKADSQEFTYQLIKLSPVFSTSKLINQNLVAFQLFYVLSPKGNKICITTYSFTFPLVNIDFSDNPFLIQKEIDISNDIKLWHYISVGVIDDEFQFYITFFEDFKEYNNHFSQFVNHFHMVRYQLEYGNVEKQFTNYLNIQFSRMNFYNCPKDVNPFGFCHFSCKKCDGPTSSNCLSCSKYSNRIYLPDQKSCVCPYDTIDNYYCEGHKDLDLFLNNDDEPLNKCQFGYFELENECMLCPSIIQENFITCLDCLQNPGTWQSKLFCEINLSSYGRETSKQIQEDTQYFISDGNDLNFCKRCNTQESSLYEDYQDYIQEFQSLCLTTNTDQNYLPIKLNELCYICDLKLCLVCKMSVLGFECVRCRQISTPIIKINGRCEFKNKNLKLEYCSQPYYMDSLRNCKLCDIEYCKYCFEYSSNDLSKSTLYYNFNQFDKDEFHKIGCAQCENGFSFDFNKGKCLYNQPSIQNCIRSYISQKNIEVCTLSQMEDFTISPEISNCKKFIQNCKQCIQNPQKEIKCVLCEDGYTASIQTGQCYECSIENAKNCIEGQSNLFDGWMQLVQSFIMQFLNNYFYPPTQQINKIFELPNECQTGFQVFSGYACQQYCDQNCISCIEQDEQFHCNKCQLNYFGLNIKSSENGKCLQCPQLCLVCQSRTIEEIKEINPYFEITDSNKFYTYKCFQTINDKNIILDPYTNIAKYCYSDQCTDNLVYKFEVDCLNIQAKFSPTFYEYYENNIDFNYCNQLGLKKIVIKINQVNSFFGCPGVGKLFIDNQLKNKIFSLQQTHLQIKGGEEFIVRELELNNFDSVKINNMIIFIYSPTYWYISNGEKSVDLVIMHTLFQSFDYKAESYSMNLNKYNKLILKNVTFQRIYLYNQSLLDCSQFDSKSEILIEKLKINHSSFESSNLINVVNFHNKITIEYLELINCFIINSEIFKFNSNFNVQVDIIRMNIQNNQIFNTTFIKGIGSLQINFIKTEFSENEVINSIIFYVNLRSQFSQIQINKNDFLNSKIILIDEIQEEKSVMKIEDFKVKFNQFYQSIVFELDVRQNEAEIYFYNLDLVENKKTDQEIFKYRLFYLNSKRFYLQNCKIKDQFFFSHFSLFQVSDITIENVTYFNKKQKNIMGLKFDCTTFFGNNQLFFIQGFQNLEMKFIRIENISSFDNSFIQILSDILFFQNINSTIYIQDIIFQGNLIQKITQGERMSLLLIYSQNNQGITCKNLYFKENFFNQVSDDYNSNSAGLIYINSQQSTINLQNISCYQNGLTNSTNPFIFINTEKLNIFDVVIKNHNILSNDIWKQYYKIDFKNQLNENEVIIILKQIFGMNNRGGGFQIITTNLHITQGYFENILSESSQVFDIITQGDGIIKLESLNIQSIQSTLNSESQGCINIYSKNSQLNFYLTNTTFQRVNNKLDSAILTITPSLVSNLIKIQNVQLEDCISLINQFIYIDFSLRKSNLNKIIIQNLKITQNDQAWIKYFEMIQQIGQIEIDKIISDNAVINLQGCDLNIDGLIIEGTYISPIIKISDSPKIIISNSNFYSIKTFYPINILHFQQQTESKQQISLKNMYFNKYSIFSKWKYDDFIIKTFSFSNNQCSFDTLFESTQINQQIFNIQTQLDILNQNIKSSGCLIYFESISMNNIIQLNSISVSESNCRECQLGLLYFFVAQFKKLKLIDLIFTKNYISQYGCLHFNTLQQINQKAQLHDSLFILNYGNLGAAIYSKQLSIDIVNCYFSQNTAMTFGGAIYMQNCKNDFKILKSLLIENVASQGGGIFFNGSNQLTKENFEKSLIQLNTALLYTNNVIEIPHHLSLSINNQEMISEQIKFENLTSNVLKLKKYKIIEQGKIKFMNTFMIPSNQIIQNYKLFNPQNYTYLNFISELSINQKNSLNEKLFSFSNSSCDISLFTQLSNNETLIEQNSNQTIFYNQLKNGFDLGQISIIFNPYQEENIFYQLQINCAVNLQQNILQYIVKGKTLKCQLGEFFYNEGCQKCENEKGFYSVSYNNSKCSIFDKTKFKNITSNQIELLEGFWRPNHFSDLTEECFKNQQFCKGGWSVGNDLCQLGHTGALCEECDINNIRGEGNYFKMTSDSTCAVCNDNKLSIILTVIFALLWSILQIILTLRSINESNKLFQSLKLRQRFSKILFKLNQDYKGILIKMLINYLWILTLIFTFNIQFPLFFAFVDRTSNPSIFVVTSLECYTADMFNIELIYLRIIMLFIVQLSLFLAISGGYMISSLMKNEKFNNSILSNTAIYLYIANYAEFAKQYIQIVFNRFASLLSIRKISNIEFIQGNVSLEYNTNTHQIWIMSFVIPGYIITCFIMPFLFFILLFILRNKLDQIKLRKHICYVFNEYKENNYYWEFIKIWQKTIMIFIILYFETNVYLKGSLLGLSLLVYQAFAMKLKPYLIPKFNNLDILTSQICSIVIFVAIAKYASEQLNNQNWSVILQFLIMILMIKLCIPFVENILQAYNKNYKIHILTRIHRILKFCLPSYFLTKKIQGKLFTYQIQQQQIHQNFLKLKQYLFSRKQNQRKKPLSVLFQKRESQSFID</sequence>
<dbReference type="EMBL" id="CAJJDN010000008">
    <property type="protein sequence ID" value="CAD8054944.1"/>
    <property type="molecule type" value="Genomic_DNA"/>
</dbReference>
<keyword evidence="7" id="KW-0998">Cell outer membrane</keyword>
<evidence type="ECO:0000256" key="9">
    <source>
        <dbReference type="SAM" id="SignalP"/>
    </source>
</evidence>
<evidence type="ECO:0000256" key="7">
    <source>
        <dbReference type="ARBA" id="ARBA00023237"/>
    </source>
</evidence>
<evidence type="ECO:0000256" key="2">
    <source>
        <dbReference type="ARBA" id="ARBA00004442"/>
    </source>
</evidence>
<dbReference type="PANTHER" id="PTHR11319">
    <property type="entry name" value="G PROTEIN-COUPLED RECEPTOR-RELATED"/>
    <property type="match status" value="1"/>
</dbReference>
<evidence type="ECO:0000313" key="11">
    <source>
        <dbReference type="Proteomes" id="UP000692954"/>
    </source>
</evidence>
<evidence type="ECO:0000256" key="4">
    <source>
        <dbReference type="ARBA" id="ARBA00022525"/>
    </source>
</evidence>
<feature type="chain" id="PRO_5035882380" description="Transmembrane protein" evidence="9">
    <location>
        <begin position="19"/>
        <end position="2827"/>
    </location>
</feature>
<feature type="transmembrane region" description="Helical" evidence="8">
    <location>
        <begin position="2723"/>
        <end position="2744"/>
    </location>
</feature>
<evidence type="ECO:0000313" key="10">
    <source>
        <dbReference type="EMBL" id="CAD8054944.1"/>
    </source>
</evidence>
<keyword evidence="8" id="KW-1133">Transmembrane helix</keyword>
<evidence type="ECO:0008006" key="12">
    <source>
        <dbReference type="Google" id="ProtNLM"/>
    </source>
</evidence>
<keyword evidence="11" id="KW-1185">Reference proteome</keyword>
<evidence type="ECO:0000256" key="3">
    <source>
        <dbReference type="ARBA" id="ARBA00004613"/>
    </source>
</evidence>
<dbReference type="InterPro" id="IPR003368">
    <property type="entry name" value="POMP_repeat"/>
</dbReference>
<keyword evidence="4" id="KW-0964">Secreted</keyword>
<keyword evidence="8" id="KW-0812">Transmembrane</keyword>
<accession>A0A8S1KVB8</accession>
<dbReference type="OrthoDB" id="294016at2759"/>
<proteinExistence type="predicted"/>
<evidence type="ECO:0000256" key="1">
    <source>
        <dbReference type="ARBA" id="ARBA00004196"/>
    </source>
</evidence>
<organism evidence="10 11">
    <name type="scientific">Paramecium sonneborni</name>
    <dbReference type="NCBI Taxonomy" id="65129"/>
    <lineage>
        <taxon>Eukaryota</taxon>
        <taxon>Sar</taxon>
        <taxon>Alveolata</taxon>
        <taxon>Ciliophora</taxon>
        <taxon>Intramacronucleata</taxon>
        <taxon>Oligohymenophorea</taxon>
        <taxon>Peniculida</taxon>
        <taxon>Parameciidae</taxon>
        <taxon>Paramecium</taxon>
    </lineage>
</organism>
<evidence type="ECO:0000256" key="6">
    <source>
        <dbReference type="ARBA" id="ARBA00023136"/>
    </source>
</evidence>
<comment type="caution">
    <text evidence="10">The sequence shown here is derived from an EMBL/GenBank/DDBJ whole genome shotgun (WGS) entry which is preliminary data.</text>
</comment>
<protein>
    <recommendedName>
        <fullName evidence="12">Transmembrane protein</fullName>
    </recommendedName>
</protein>
<feature type="signal peptide" evidence="9">
    <location>
        <begin position="1"/>
        <end position="18"/>
    </location>
</feature>
<feature type="transmembrane region" description="Helical" evidence="8">
    <location>
        <begin position="2582"/>
        <end position="2610"/>
    </location>
</feature>
<keyword evidence="5 9" id="KW-0732">Signal</keyword>
<feature type="transmembrane region" description="Helical" evidence="8">
    <location>
        <begin position="2690"/>
        <end position="2711"/>
    </location>
</feature>
<dbReference type="GO" id="GO:0005576">
    <property type="term" value="C:extracellular region"/>
    <property type="evidence" value="ECO:0007669"/>
    <property type="project" value="UniProtKB-SubCell"/>
</dbReference>
<gene>
    <name evidence="10" type="ORF">PSON_ATCC_30995.1.T0080550</name>
</gene>